<sequence>MILHELAGQPAPQATLVNVPRLVAAYYTTHPDPADPTQQVAFGTSGHRGTSAAGSFNEGHILAICQAIAEYRAGRGITGPLFAGMDTHALSEPALITAIEVFAANGVRLVVQRGRGYTPTPVISHAILTWNRDHGPAQADGVVITPSHNPAEDGGFKYNPPEGGPADTAATKWIQDRANELLAGGLRGVRRLPLARAMAADTTEEYDFVTPYVDDLGAVIDMEAIAAAGLRLGVDPMGGAGVAFWEPIAARYGLTLTVVNPYVDPTFGFMTVDRDGKIRMDCSSPYAMASLIRLKDDFDIAFGNDPDFDRHGIVTRSAGLMNPNHYLAVAIHYLFQNRPHWRADAAVGKTLVSSSMIDRVAAALGRRLAEVPVGFKYFVAGLLSGDYGFGGEESAGASFLRRDGTVWTTDKDGFIMDLLAAEIMARTGRDPGEHYRALTEQFGDPVYERADAPVTPARKAVLKDLSPELVQAKTLAGEPIRAKLTRAPANNEPIGGLKVVADNGWFAARPSGTENIYKVYAESFKGSDHLRLVQAEAGRIIDEAFAAAGV</sequence>
<accession>A0A170PI37</accession>
<dbReference type="AlphaFoldDB" id="A0A170PI37"/>
<feature type="domain" description="Alpha-D-phosphohexomutase alpha/beta/alpha" evidence="10">
    <location>
        <begin position="211"/>
        <end position="315"/>
    </location>
</feature>
<evidence type="ECO:0000259" key="11">
    <source>
        <dbReference type="Pfam" id="PF02880"/>
    </source>
</evidence>
<dbReference type="Proteomes" id="UP000215027">
    <property type="component" value="Chromosome I"/>
</dbReference>
<evidence type="ECO:0000256" key="5">
    <source>
        <dbReference type="ARBA" id="ARBA00022842"/>
    </source>
</evidence>
<evidence type="ECO:0000259" key="8">
    <source>
        <dbReference type="Pfam" id="PF00408"/>
    </source>
</evidence>
<dbReference type="GO" id="GO:0006166">
    <property type="term" value="P:purine ribonucleoside salvage"/>
    <property type="evidence" value="ECO:0007669"/>
    <property type="project" value="TreeGrafter"/>
</dbReference>
<dbReference type="Gene3D" id="3.40.120.10">
    <property type="entry name" value="Alpha-D-Glucose-1,6-Bisphosphate, subunit A, domain 3"/>
    <property type="match status" value="3"/>
</dbReference>
<organism evidence="12 13">
    <name type="scientific">Candidatus Promineifilum breve</name>
    <dbReference type="NCBI Taxonomy" id="1806508"/>
    <lineage>
        <taxon>Bacteria</taxon>
        <taxon>Bacillati</taxon>
        <taxon>Chloroflexota</taxon>
        <taxon>Ardenticatenia</taxon>
        <taxon>Candidatus Promineifilales</taxon>
        <taxon>Candidatus Promineifilaceae</taxon>
        <taxon>Candidatus Promineifilum</taxon>
    </lineage>
</organism>
<dbReference type="OrthoDB" id="9806956at2"/>
<dbReference type="InterPro" id="IPR036900">
    <property type="entry name" value="A-D-PHexomutase_C_sf"/>
</dbReference>
<protein>
    <submittedName>
        <fullName evidence="12">Phosphoglucomutase</fullName>
        <ecNumber evidence="12">5.4.2.2</ecNumber>
    </submittedName>
</protein>
<evidence type="ECO:0000313" key="13">
    <source>
        <dbReference type="Proteomes" id="UP000215027"/>
    </source>
</evidence>
<keyword evidence="13" id="KW-1185">Reference proteome</keyword>
<dbReference type="InterPro" id="IPR005843">
    <property type="entry name" value="A-D-PHexomutase_C"/>
</dbReference>
<dbReference type="NCBIfam" id="TIGR01132">
    <property type="entry name" value="pgm"/>
    <property type="match status" value="1"/>
</dbReference>
<dbReference type="SUPFAM" id="SSF55957">
    <property type="entry name" value="Phosphoglucomutase, C-terminal domain"/>
    <property type="match status" value="1"/>
</dbReference>
<dbReference type="RefSeq" id="WP_095043929.1">
    <property type="nucleotide sequence ID" value="NZ_LN890655.1"/>
</dbReference>
<comment type="cofactor">
    <cofactor evidence="1">
        <name>Mg(2+)</name>
        <dbReference type="ChEBI" id="CHEBI:18420"/>
    </cofactor>
</comment>
<keyword evidence="6 12" id="KW-0413">Isomerase</keyword>
<evidence type="ECO:0000256" key="3">
    <source>
        <dbReference type="ARBA" id="ARBA00022553"/>
    </source>
</evidence>
<dbReference type="Pfam" id="PF02878">
    <property type="entry name" value="PGM_PMM_I"/>
    <property type="match status" value="1"/>
</dbReference>
<dbReference type="CDD" id="cd05801">
    <property type="entry name" value="PGM_like3"/>
    <property type="match status" value="1"/>
</dbReference>
<dbReference type="GO" id="GO:0000287">
    <property type="term" value="F:magnesium ion binding"/>
    <property type="evidence" value="ECO:0007669"/>
    <property type="project" value="InterPro"/>
</dbReference>
<dbReference type="PANTHER" id="PTHR45745">
    <property type="entry name" value="PHOSPHOMANNOMUTASE 45A"/>
    <property type="match status" value="1"/>
</dbReference>
<dbReference type="EC" id="5.4.2.2" evidence="12"/>
<dbReference type="PROSITE" id="PS00710">
    <property type="entry name" value="PGM_PMM"/>
    <property type="match status" value="1"/>
</dbReference>
<proteinExistence type="inferred from homology"/>
<dbReference type="Gene3D" id="3.30.310.50">
    <property type="entry name" value="Alpha-D-phosphohexomutase, C-terminal domain"/>
    <property type="match status" value="1"/>
</dbReference>
<dbReference type="InterPro" id="IPR005846">
    <property type="entry name" value="A-D-PHexomutase_a/b/a-III"/>
</dbReference>
<dbReference type="SUPFAM" id="SSF53738">
    <property type="entry name" value="Phosphoglucomutase, first 3 domains"/>
    <property type="match status" value="3"/>
</dbReference>
<evidence type="ECO:0000259" key="9">
    <source>
        <dbReference type="Pfam" id="PF02878"/>
    </source>
</evidence>
<dbReference type="InterPro" id="IPR005844">
    <property type="entry name" value="A-D-PHexomutase_a/b/a-I"/>
</dbReference>
<evidence type="ECO:0000256" key="7">
    <source>
        <dbReference type="RuleBase" id="RU004326"/>
    </source>
</evidence>
<evidence type="ECO:0000256" key="4">
    <source>
        <dbReference type="ARBA" id="ARBA00022723"/>
    </source>
</evidence>
<evidence type="ECO:0000256" key="6">
    <source>
        <dbReference type="ARBA" id="ARBA00023235"/>
    </source>
</evidence>
<dbReference type="InterPro" id="IPR005852">
    <property type="entry name" value="PGM_a-D-Glc-sp"/>
</dbReference>
<evidence type="ECO:0000259" key="10">
    <source>
        <dbReference type="Pfam" id="PF02879"/>
    </source>
</evidence>
<dbReference type="Pfam" id="PF00408">
    <property type="entry name" value="PGM_PMM_IV"/>
    <property type="match status" value="1"/>
</dbReference>
<dbReference type="KEGG" id="pbf:CFX0092_A2739"/>
<keyword evidence="3" id="KW-0597">Phosphoprotein</keyword>
<feature type="domain" description="Alpha-D-phosphohexomutase alpha/beta/alpha" evidence="11">
    <location>
        <begin position="322"/>
        <end position="441"/>
    </location>
</feature>
<feature type="domain" description="Alpha-D-phosphohexomutase alpha/beta/alpha" evidence="9">
    <location>
        <begin position="41"/>
        <end position="180"/>
    </location>
</feature>
<keyword evidence="5 7" id="KW-0460">Magnesium</keyword>
<dbReference type="GO" id="GO:0008973">
    <property type="term" value="F:phosphopentomutase activity"/>
    <property type="evidence" value="ECO:0007669"/>
    <property type="project" value="TreeGrafter"/>
</dbReference>
<dbReference type="InterPro" id="IPR016066">
    <property type="entry name" value="A-D-PHexomutase_CS"/>
</dbReference>
<comment type="similarity">
    <text evidence="2 7">Belongs to the phosphohexose mutase family.</text>
</comment>
<dbReference type="EMBL" id="LN890655">
    <property type="protein sequence ID" value="CUS04617.2"/>
    <property type="molecule type" value="Genomic_DNA"/>
</dbReference>
<gene>
    <name evidence="12" type="primary">pgm</name>
    <name evidence="12" type="ORF">CFX0092_A2739</name>
</gene>
<dbReference type="InterPro" id="IPR005845">
    <property type="entry name" value="A-D-PHexomutase_a/b/a-II"/>
</dbReference>
<dbReference type="Pfam" id="PF02879">
    <property type="entry name" value="PGM_PMM_II"/>
    <property type="match status" value="1"/>
</dbReference>
<keyword evidence="4 7" id="KW-0479">Metal-binding</keyword>
<dbReference type="PANTHER" id="PTHR45745:SF1">
    <property type="entry name" value="PHOSPHOGLUCOMUTASE 2B-RELATED"/>
    <property type="match status" value="1"/>
</dbReference>
<dbReference type="Pfam" id="PF02880">
    <property type="entry name" value="PGM_PMM_III"/>
    <property type="match status" value="1"/>
</dbReference>
<evidence type="ECO:0000256" key="1">
    <source>
        <dbReference type="ARBA" id="ARBA00001946"/>
    </source>
</evidence>
<dbReference type="GO" id="GO:0004614">
    <property type="term" value="F:phosphoglucomutase activity"/>
    <property type="evidence" value="ECO:0007669"/>
    <property type="project" value="UniProtKB-EC"/>
</dbReference>
<evidence type="ECO:0000313" key="12">
    <source>
        <dbReference type="EMBL" id="CUS04617.2"/>
    </source>
</evidence>
<dbReference type="GO" id="GO:0005975">
    <property type="term" value="P:carbohydrate metabolic process"/>
    <property type="evidence" value="ECO:0007669"/>
    <property type="project" value="InterPro"/>
</dbReference>
<reference evidence="12" key="1">
    <citation type="submission" date="2016-01" db="EMBL/GenBank/DDBJ databases">
        <authorList>
            <person name="Mcilroy J.S."/>
            <person name="Karst M S."/>
            <person name="Albertsen M."/>
        </authorList>
    </citation>
    <scope>NUCLEOTIDE SEQUENCE</scope>
    <source>
        <strain evidence="12">Cfx-K</strain>
    </source>
</reference>
<name>A0A170PI37_9CHLR</name>
<evidence type="ECO:0000256" key="2">
    <source>
        <dbReference type="ARBA" id="ARBA00010231"/>
    </source>
</evidence>
<dbReference type="InterPro" id="IPR016055">
    <property type="entry name" value="A-D-PHexomutase_a/b/a-I/II/III"/>
</dbReference>
<feature type="domain" description="Alpha-D-phosphohexomutase C-terminal" evidence="8">
    <location>
        <begin position="487"/>
        <end position="536"/>
    </location>
</feature>